<evidence type="ECO:0000256" key="1">
    <source>
        <dbReference type="SAM" id="MobiDB-lite"/>
    </source>
</evidence>
<accession>A0AA97P2F7</accession>
<protein>
    <submittedName>
        <fullName evidence="2">Uncharacterized protein</fullName>
    </submittedName>
</protein>
<proteinExistence type="predicted"/>
<organism evidence="2">
    <name type="scientific">Pyricularia oryzae (strain Y34)</name>
    <name type="common">Rice blast fungus</name>
    <name type="synonym">Magnaporthe oryzae</name>
    <dbReference type="NCBI Taxonomy" id="1143189"/>
    <lineage>
        <taxon>Eukaryota</taxon>
        <taxon>Fungi</taxon>
        <taxon>Dikarya</taxon>
        <taxon>Ascomycota</taxon>
        <taxon>Pezizomycotina</taxon>
        <taxon>Sordariomycetes</taxon>
        <taxon>Sordariomycetidae</taxon>
        <taxon>Magnaporthales</taxon>
        <taxon>Pyriculariaceae</taxon>
        <taxon>Pyricularia</taxon>
    </lineage>
</organism>
<dbReference type="Proteomes" id="UP000011086">
    <property type="component" value="Unassembled WGS sequence"/>
</dbReference>
<sequence>MGQDNQRNYTDKKSNYPNLRIRIPPENRIKNL</sequence>
<feature type="region of interest" description="Disordered" evidence="1">
    <location>
        <begin position="1"/>
        <end position="32"/>
    </location>
</feature>
<dbReference type="AlphaFoldDB" id="A0AA97P2F7"/>
<name>A0AA97P2F7_PYRO3</name>
<dbReference type="EMBL" id="JH793125">
    <property type="protein sequence ID" value="ELQ40706.1"/>
    <property type="molecule type" value="Genomic_DNA"/>
</dbReference>
<feature type="compositionally biased region" description="Basic and acidic residues" evidence="1">
    <location>
        <begin position="23"/>
        <end position="32"/>
    </location>
</feature>
<evidence type="ECO:0000313" key="2">
    <source>
        <dbReference type="EMBL" id="ELQ40706.1"/>
    </source>
</evidence>
<gene>
    <name evidence="2" type="ORF">OOU_Y34scaffold00371g1</name>
</gene>
<reference evidence="2" key="1">
    <citation type="journal article" date="2012" name="PLoS Genet.">
        <title>Comparative analysis of the genomes of two field isolates of the rice blast fungus Magnaporthe oryzae.</title>
        <authorList>
            <person name="Xue M."/>
            <person name="Yang J."/>
            <person name="Li Z."/>
            <person name="Hu S."/>
            <person name="Yao N."/>
            <person name="Dean R.A."/>
            <person name="Zhao W."/>
            <person name="Shen M."/>
            <person name="Zhang H."/>
            <person name="Li C."/>
            <person name="Liu L."/>
            <person name="Cao L."/>
            <person name="Xu X."/>
            <person name="Xing Y."/>
            <person name="Hsiang T."/>
            <person name="Zhang Z."/>
            <person name="Xu J.R."/>
            <person name="Peng Y.L."/>
        </authorList>
    </citation>
    <scope>NUCLEOTIDE SEQUENCE</scope>
    <source>
        <strain evidence="2">Y34</strain>
    </source>
</reference>